<sequence length="174" mass="19996">MFLSPLPNRSLLYFHLCCFVGLKAAALMYQPVEEGAEVRPPVEEGPLTEQQLGLRQAEERLHRDYIHRLLKPSPEYPNYQYLCKLCSVHIENIQGAHKHIKEKRHKKNIMEKQEENELRALPLASAAQLRAVDTAVLQTARQQGISEKDFEVRKAVVSRMEDIIKRHLSGCMLG</sequence>
<feature type="domain" description="Terminal uridylyltransferase 4/7 nucleotidyltransferase" evidence="2">
    <location>
        <begin position="111"/>
        <end position="173"/>
    </location>
</feature>
<feature type="signal peptide" evidence="1">
    <location>
        <begin position="1"/>
        <end position="25"/>
    </location>
</feature>
<evidence type="ECO:0000313" key="4">
    <source>
        <dbReference type="Proteomes" id="UP000261620"/>
    </source>
</evidence>
<dbReference type="Ensembl" id="ENSMMOT00000022575.1">
    <property type="protein sequence ID" value="ENSMMOP00000022207.1"/>
    <property type="gene ID" value="ENSMMOG00000016878.1"/>
</dbReference>
<accession>A0A3Q4BNG7</accession>
<dbReference type="STRING" id="94237.ENSMMOP00000022207"/>
<dbReference type="InterPro" id="IPR045100">
    <property type="entry name" value="TUT4/7_NTP_transf"/>
</dbReference>
<dbReference type="SUPFAM" id="SSF57667">
    <property type="entry name" value="beta-beta-alpha zinc fingers"/>
    <property type="match status" value="1"/>
</dbReference>
<evidence type="ECO:0000256" key="1">
    <source>
        <dbReference type="SAM" id="SignalP"/>
    </source>
</evidence>
<dbReference type="Pfam" id="PF19088">
    <property type="entry name" value="TUTase"/>
    <property type="match status" value="1"/>
</dbReference>
<dbReference type="OMA" id="HLTGCMM"/>
<dbReference type="Proteomes" id="UP000261620">
    <property type="component" value="Unplaced"/>
</dbReference>
<name>A0A3Q4BNG7_MOLML</name>
<evidence type="ECO:0000313" key="3">
    <source>
        <dbReference type="Ensembl" id="ENSMMOP00000022207.1"/>
    </source>
</evidence>
<organism evidence="3 4">
    <name type="scientific">Mola mola</name>
    <name type="common">Ocean sunfish</name>
    <name type="synonym">Tetraodon mola</name>
    <dbReference type="NCBI Taxonomy" id="94237"/>
    <lineage>
        <taxon>Eukaryota</taxon>
        <taxon>Metazoa</taxon>
        <taxon>Chordata</taxon>
        <taxon>Craniata</taxon>
        <taxon>Vertebrata</taxon>
        <taxon>Euteleostomi</taxon>
        <taxon>Actinopterygii</taxon>
        <taxon>Neopterygii</taxon>
        <taxon>Teleostei</taxon>
        <taxon>Neoteleostei</taxon>
        <taxon>Acanthomorphata</taxon>
        <taxon>Eupercaria</taxon>
        <taxon>Tetraodontiformes</taxon>
        <taxon>Molidae</taxon>
        <taxon>Mola</taxon>
    </lineage>
</organism>
<dbReference type="AlphaFoldDB" id="A0A3Q4BNG7"/>
<dbReference type="InterPro" id="IPR036236">
    <property type="entry name" value="Znf_C2H2_sf"/>
</dbReference>
<reference evidence="3" key="1">
    <citation type="submission" date="2025-08" db="UniProtKB">
        <authorList>
            <consortium name="Ensembl"/>
        </authorList>
    </citation>
    <scope>IDENTIFICATION</scope>
</reference>
<feature type="chain" id="PRO_5018608456" description="Terminal uridylyltransferase 4/7 nucleotidyltransferase domain-containing protein" evidence="1">
    <location>
        <begin position="26"/>
        <end position="174"/>
    </location>
</feature>
<reference evidence="3" key="2">
    <citation type="submission" date="2025-09" db="UniProtKB">
        <authorList>
            <consortium name="Ensembl"/>
        </authorList>
    </citation>
    <scope>IDENTIFICATION</scope>
</reference>
<protein>
    <recommendedName>
        <fullName evidence="2">Terminal uridylyltransferase 4/7 nucleotidyltransferase domain-containing protein</fullName>
    </recommendedName>
</protein>
<evidence type="ECO:0000259" key="2">
    <source>
        <dbReference type="Pfam" id="PF19088"/>
    </source>
</evidence>
<dbReference type="GO" id="GO:0016779">
    <property type="term" value="F:nucleotidyltransferase activity"/>
    <property type="evidence" value="ECO:0007669"/>
    <property type="project" value="InterPro"/>
</dbReference>
<keyword evidence="1" id="KW-0732">Signal</keyword>
<keyword evidence="4" id="KW-1185">Reference proteome</keyword>
<proteinExistence type="predicted"/>